<sequence length="153" mass="17089">DSETYNVLIESFLRKGLPAEAKYTLDKMMEIGHLPTASTFRSVIDGLYSDGRFQTASRVMKCMLEKDIKENFDLIPNILETLLDRGHVEEVIDRLELMFVKGCAPDLNKLSNGLCEKGKSFTACQLLQFALQKNCNIKAATYDTVLNGLCADG</sequence>
<keyword evidence="2" id="KW-0677">Repeat</keyword>
<gene>
    <name evidence="4" type="ORF">0_3261_01</name>
</gene>
<dbReference type="PANTHER" id="PTHR46128">
    <property type="entry name" value="MITOCHONDRIAL GROUP I INTRON SPLICING FACTOR CCM1"/>
    <property type="match status" value="1"/>
</dbReference>
<comment type="similarity">
    <text evidence="1">Belongs to the PPR family. P subfamily.</text>
</comment>
<feature type="repeat" description="PPR" evidence="3">
    <location>
        <begin position="1"/>
        <end position="35"/>
    </location>
</feature>
<dbReference type="Pfam" id="PF13041">
    <property type="entry name" value="PPR_2"/>
    <property type="match status" value="1"/>
</dbReference>
<dbReference type="InterPro" id="IPR011990">
    <property type="entry name" value="TPR-like_helical_dom_sf"/>
</dbReference>
<dbReference type="PANTHER" id="PTHR46128:SF211">
    <property type="entry name" value="PENTACOTRIPEPTIDE-REPEAT REGION OF PRORP DOMAIN-CONTAINING PROTEIN"/>
    <property type="match status" value="1"/>
</dbReference>
<reference evidence="4" key="1">
    <citation type="submission" date="2011-12" db="EMBL/GenBank/DDBJ databases">
        <title>Nucleotide Diversity and Divergence in the Loblolly Pine Gene Space.</title>
        <authorList>
            <person name="Neale D.B."/>
            <person name="Wegrzyn J.L."/>
            <person name="Lee J.M."/>
            <person name="Eckert A.J."/>
            <person name="Liechty J.D."/>
            <person name="Stevens K.A."/>
            <person name="Langley C.H."/>
        </authorList>
    </citation>
    <scope>NUCLEOTIDE SEQUENCE</scope>
    <source>
        <strain evidence="4">13569</strain>
        <tissue evidence="4">Megagametophyte</tissue>
    </source>
</reference>
<feature type="non-terminal residue" evidence="4">
    <location>
        <position position="153"/>
    </location>
</feature>
<dbReference type="InterPro" id="IPR050872">
    <property type="entry name" value="PPR_P_subfamily"/>
</dbReference>
<organism evidence="4">
    <name type="scientific">Pinus radiata</name>
    <name type="common">Monterey pine</name>
    <name type="synonym">Pinus insignis</name>
    <dbReference type="NCBI Taxonomy" id="3347"/>
    <lineage>
        <taxon>Eukaryota</taxon>
        <taxon>Viridiplantae</taxon>
        <taxon>Streptophyta</taxon>
        <taxon>Embryophyta</taxon>
        <taxon>Tracheophyta</taxon>
        <taxon>Spermatophyta</taxon>
        <taxon>Pinopsida</taxon>
        <taxon>Pinidae</taxon>
        <taxon>Conifers I</taxon>
        <taxon>Pinales</taxon>
        <taxon>Pinaceae</taxon>
        <taxon>Pinus</taxon>
        <taxon>Pinus subgen. Pinus</taxon>
    </lineage>
</organism>
<dbReference type="AlphaFoldDB" id="H9M8R5"/>
<evidence type="ECO:0000313" key="4">
    <source>
        <dbReference type="EMBL" id="AEW07511.1"/>
    </source>
</evidence>
<protein>
    <recommendedName>
        <fullName evidence="5">Pentacotripeptide-repeat region of PRORP domain-containing protein</fullName>
    </recommendedName>
</protein>
<feature type="non-terminal residue" evidence="4">
    <location>
        <position position="1"/>
    </location>
</feature>
<evidence type="ECO:0008006" key="5">
    <source>
        <dbReference type="Google" id="ProtNLM"/>
    </source>
</evidence>
<evidence type="ECO:0000256" key="2">
    <source>
        <dbReference type="ARBA" id="ARBA00022737"/>
    </source>
</evidence>
<proteinExistence type="inferred from homology"/>
<dbReference type="InterPro" id="IPR002885">
    <property type="entry name" value="PPR_rpt"/>
</dbReference>
<dbReference type="EMBL" id="JQ261125">
    <property type="protein sequence ID" value="AEW07511.1"/>
    <property type="molecule type" value="Genomic_DNA"/>
</dbReference>
<dbReference type="Gene3D" id="1.25.40.10">
    <property type="entry name" value="Tetratricopeptide repeat domain"/>
    <property type="match status" value="2"/>
</dbReference>
<name>H9M8R5_PINRA</name>
<accession>H9M8R5</accession>
<dbReference type="PROSITE" id="PS51375">
    <property type="entry name" value="PPR"/>
    <property type="match status" value="1"/>
</dbReference>
<dbReference type="NCBIfam" id="TIGR00756">
    <property type="entry name" value="PPR"/>
    <property type="match status" value="1"/>
</dbReference>
<evidence type="ECO:0000256" key="3">
    <source>
        <dbReference type="PROSITE-ProRule" id="PRU00708"/>
    </source>
</evidence>
<evidence type="ECO:0000256" key="1">
    <source>
        <dbReference type="ARBA" id="ARBA00007626"/>
    </source>
</evidence>